<feature type="compositionally biased region" description="Basic residues" evidence="1">
    <location>
        <begin position="507"/>
        <end position="518"/>
    </location>
</feature>
<dbReference type="InterPro" id="IPR002014">
    <property type="entry name" value="VHS_dom"/>
</dbReference>
<dbReference type="GO" id="GO:0007034">
    <property type="term" value="P:vacuolar transport"/>
    <property type="evidence" value="ECO:0007669"/>
    <property type="project" value="UniProtKB-ARBA"/>
</dbReference>
<sequence>MRKFFGTASKPKSRAINSQSPEDTTPPATPGITQTPIHAAHAVYPQQPQPRPQYSGLQPNRPNSVLDPDRDQSAEDLSMAFDPPPSITASRTSSFASLQGTLPPGASPPNPSHPNPNNSPSLPPANLPPLRKKQPQRDNSGGSVPAPIQAPGVLGILKALDPIAPSPNPVYLPHHTHSSSDLHHNMIPQSGRETPISMFTTPTSQQYIDEQHLLQQKDKEKSSKWNLFGRHDEGKDRERREDKDRYWLVVDREEPANANIRRDYPVEKRRDFPPADKDKETGELTRMIGFLTATQSEDWALVLEVCERASSNEANAKEAVKALRREFKYGRPASQLSAARLWAIMLRNSSDIFIAQCTQRKFLETLEDLLTNTGGAFNPGKSTSPVVRERVMDVLAAAAYASGRKDTGFRALWKRVKPHDKPEEGVPFDTDDAMFNPPMGNPGRPSYEHPPPAVPPTEPYHDPSNPPNQEPSEGKHKKERTERDKDREGRRKDRDRERDKDKDRSREHRHKDREHRHKDRDNQGKKPSRNRIIPLEEDIRRLFQECKIGLGNASLLSQALVHAKLEELKKGERGEVIKEFRLKCLSSQELIAAQIPWATAGAERSRKEKEREKQLLYGETNDLTPNAPTRQHSRDRTISNNSVLADAAGITGGESPIDEQTTEEKLLAALLEANEELLSALAQYDDLQRVAQERKAEEKSRKETRMDRRAIATLEQQQRVDELGTGTGTGGSTVHLPRSRSPSPISQRGSRPSSVIVQHPLPQHPQSLLPHSAQQLTSQTPPVTSSPEVPGMTLAPPRAPPHGPRSPASLHSAYPHGHSRSGSTGMPTSRTPSPNTPSLESANGISGENVNASVRDLNGLNTLNIDKGKGAWTGLSADDSDEEILTPIKPSAKALGKRRVEVDDNPEPPYNPDDPYYNHNRDLGPADPYDPYAESDPHFSHGGEGYNSDSDDSESVYYPNGRPRSRNGFLHHLHHPPVQFVYDAAAERTQQRLKEMETQMEKMDMEKSVEVGDVH</sequence>
<feature type="compositionally biased region" description="Basic and acidic residues" evidence="1">
    <location>
        <begin position="472"/>
        <end position="506"/>
    </location>
</feature>
<feature type="compositionally biased region" description="Basic and acidic residues" evidence="1">
    <location>
        <begin position="695"/>
        <end position="710"/>
    </location>
</feature>
<gene>
    <name evidence="3" type="ORF">GYMLUDRAFT_48528</name>
</gene>
<evidence type="ECO:0000256" key="1">
    <source>
        <dbReference type="SAM" id="MobiDB-lite"/>
    </source>
</evidence>
<feature type="region of interest" description="Disordered" evidence="1">
    <location>
        <begin position="620"/>
        <end position="640"/>
    </location>
</feature>
<dbReference type="GO" id="GO:0035091">
    <property type="term" value="F:phosphatidylinositol binding"/>
    <property type="evidence" value="ECO:0007669"/>
    <property type="project" value="InterPro"/>
</dbReference>
<dbReference type="CDD" id="cd16980">
    <property type="entry name" value="VHS_Lsb5"/>
    <property type="match status" value="1"/>
</dbReference>
<dbReference type="GO" id="GO:0051666">
    <property type="term" value="P:actin cortical patch localization"/>
    <property type="evidence" value="ECO:0007669"/>
    <property type="project" value="TreeGrafter"/>
</dbReference>
<feature type="region of interest" description="Disordered" evidence="1">
    <location>
        <begin position="1"/>
        <end position="147"/>
    </location>
</feature>
<name>A0A0D0BXR1_9AGAR</name>
<dbReference type="Proteomes" id="UP000053593">
    <property type="component" value="Unassembled WGS sequence"/>
</dbReference>
<dbReference type="GO" id="GO:0030479">
    <property type="term" value="C:actin cortical patch"/>
    <property type="evidence" value="ECO:0007669"/>
    <property type="project" value="TreeGrafter"/>
</dbReference>
<dbReference type="GO" id="GO:0043130">
    <property type="term" value="F:ubiquitin binding"/>
    <property type="evidence" value="ECO:0007669"/>
    <property type="project" value="InterPro"/>
</dbReference>
<protein>
    <recommendedName>
        <fullName evidence="2">VHS domain-containing protein</fullName>
    </recommendedName>
</protein>
<dbReference type="GO" id="GO:0006897">
    <property type="term" value="P:endocytosis"/>
    <property type="evidence" value="ECO:0007669"/>
    <property type="project" value="InterPro"/>
</dbReference>
<feature type="compositionally biased region" description="Polar residues" evidence="1">
    <location>
        <begin position="621"/>
        <end position="630"/>
    </location>
</feature>
<feature type="region of interest" description="Disordered" evidence="1">
    <location>
        <begin position="170"/>
        <end position="194"/>
    </location>
</feature>
<accession>A0A0D0BXR1</accession>
<dbReference type="PANTHER" id="PTHR47789">
    <property type="entry name" value="LAS SEVENTEEN-BINDING PROTEIN 5"/>
    <property type="match status" value="1"/>
</dbReference>
<dbReference type="AlphaFoldDB" id="A0A0D0BXR1"/>
<feature type="compositionally biased region" description="Low complexity" evidence="1">
    <location>
        <begin position="827"/>
        <end position="838"/>
    </location>
</feature>
<dbReference type="GO" id="GO:0007015">
    <property type="term" value="P:actin filament organization"/>
    <property type="evidence" value="ECO:0007669"/>
    <property type="project" value="InterPro"/>
</dbReference>
<dbReference type="Gene3D" id="1.25.40.90">
    <property type="match status" value="1"/>
</dbReference>
<feature type="compositionally biased region" description="Low complexity" evidence="1">
    <location>
        <begin position="739"/>
        <end position="772"/>
    </location>
</feature>
<feature type="region of interest" description="Disordered" evidence="1">
    <location>
        <begin position="883"/>
        <end position="971"/>
    </location>
</feature>
<dbReference type="SUPFAM" id="SSF48464">
    <property type="entry name" value="ENTH/VHS domain"/>
    <property type="match status" value="1"/>
</dbReference>
<feature type="domain" description="VHS" evidence="2">
    <location>
        <begin position="296"/>
        <end position="395"/>
    </location>
</feature>
<reference evidence="3 4" key="1">
    <citation type="submission" date="2014-04" db="EMBL/GenBank/DDBJ databases">
        <title>Evolutionary Origins and Diversification of the Mycorrhizal Mutualists.</title>
        <authorList>
            <consortium name="DOE Joint Genome Institute"/>
            <consortium name="Mycorrhizal Genomics Consortium"/>
            <person name="Kohler A."/>
            <person name="Kuo A."/>
            <person name="Nagy L.G."/>
            <person name="Floudas D."/>
            <person name="Copeland A."/>
            <person name="Barry K.W."/>
            <person name="Cichocki N."/>
            <person name="Veneault-Fourrey C."/>
            <person name="LaButti K."/>
            <person name="Lindquist E.A."/>
            <person name="Lipzen A."/>
            <person name="Lundell T."/>
            <person name="Morin E."/>
            <person name="Murat C."/>
            <person name="Riley R."/>
            <person name="Ohm R."/>
            <person name="Sun H."/>
            <person name="Tunlid A."/>
            <person name="Henrissat B."/>
            <person name="Grigoriev I.V."/>
            <person name="Hibbett D.S."/>
            <person name="Martin F."/>
        </authorList>
    </citation>
    <scope>NUCLEOTIDE SEQUENCE [LARGE SCALE GENOMIC DNA]</scope>
    <source>
        <strain evidence="3 4">FD-317 M1</strain>
    </source>
</reference>
<dbReference type="InterPro" id="IPR008942">
    <property type="entry name" value="ENTH_VHS"/>
</dbReference>
<proteinExistence type="predicted"/>
<dbReference type="InterPro" id="IPR045007">
    <property type="entry name" value="LSB5"/>
</dbReference>
<feature type="region of interest" description="Disordered" evidence="1">
    <location>
        <begin position="695"/>
        <end position="847"/>
    </location>
</feature>
<evidence type="ECO:0000259" key="2">
    <source>
        <dbReference type="PROSITE" id="PS50179"/>
    </source>
</evidence>
<organism evidence="3 4">
    <name type="scientific">Collybiopsis luxurians FD-317 M1</name>
    <dbReference type="NCBI Taxonomy" id="944289"/>
    <lineage>
        <taxon>Eukaryota</taxon>
        <taxon>Fungi</taxon>
        <taxon>Dikarya</taxon>
        <taxon>Basidiomycota</taxon>
        <taxon>Agaricomycotina</taxon>
        <taxon>Agaricomycetes</taxon>
        <taxon>Agaricomycetidae</taxon>
        <taxon>Agaricales</taxon>
        <taxon>Marasmiineae</taxon>
        <taxon>Omphalotaceae</taxon>
        <taxon>Collybiopsis</taxon>
        <taxon>Collybiopsis luxurians</taxon>
    </lineage>
</organism>
<evidence type="ECO:0000313" key="3">
    <source>
        <dbReference type="EMBL" id="KIK54609.1"/>
    </source>
</evidence>
<feature type="compositionally biased region" description="Pro residues" evidence="1">
    <location>
        <begin position="448"/>
        <end position="469"/>
    </location>
</feature>
<dbReference type="PROSITE" id="PS50179">
    <property type="entry name" value="VHS"/>
    <property type="match status" value="1"/>
</dbReference>
<evidence type="ECO:0000313" key="4">
    <source>
        <dbReference type="Proteomes" id="UP000053593"/>
    </source>
</evidence>
<dbReference type="OrthoDB" id="10255964at2759"/>
<feature type="compositionally biased region" description="Pro residues" evidence="1">
    <location>
        <begin position="105"/>
        <end position="114"/>
    </location>
</feature>
<feature type="region of interest" description="Disordered" evidence="1">
    <location>
        <begin position="419"/>
        <end position="533"/>
    </location>
</feature>
<feature type="compositionally biased region" description="Polar residues" evidence="1">
    <location>
        <begin position="773"/>
        <end position="787"/>
    </location>
</feature>
<keyword evidence="4" id="KW-1185">Reference proteome</keyword>
<dbReference type="PANTHER" id="PTHR47789:SF2">
    <property type="entry name" value="VHS DOMAIN-CONTAINING PROTEIN"/>
    <property type="match status" value="1"/>
</dbReference>
<dbReference type="EMBL" id="KN834814">
    <property type="protein sequence ID" value="KIK54609.1"/>
    <property type="molecule type" value="Genomic_DNA"/>
</dbReference>
<dbReference type="Pfam" id="PF00790">
    <property type="entry name" value="VHS"/>
    <property type="match status" value="1"/>
</dbReference>
<feature type="compositionally biased region" description="Polar residues" evidence="1">
    <location>
        <begin position="87"/>
        <end position="100"/>
    </location>
</feature>
<dbReference type="HOGENOM" id="CLU_010003_0_0_1"/>